<sequence length="316" mass="34204">MSFDVSALSNYTIQNEKLLVTKSLFDAKTQKLIQGEGNVMATVKSSETINVLTTDAIFQTGGTCGFNSSGSTAFTQRTVTVGKIKVHESLCPKTLESKYTQLALAAGSIPEAIPFEKQYTDLKSGTIAEQFETALWLGDTGSSDVNLNKFDGLVKLILNSGASINGNTTGITTSTGITATNALTIVKNIKNAIPARVKGKKDVRIFCGWDVFDVLVDAYVNANLFNWGASQLSYENGEFVIPGTAYKVTAIHGLDGSNKLYAMRTSNMYLGCDILGEEDKWEIFYAKEAMEVRFVMEAKLGVNIAFPAEVVSFILV</sequence>
<organism evidence="1">
    <name type="scientific">uncultured Caudovirales phage</name>
    <dbReference type="NCBI Taxonomy" id="2100421"/>
    <lineage>
        <taxon>Viruses</taxon>
        <taxon>Duplodnaviria</taxon>
        <taxon>Heunggongvirae</taxon>
        <taxon>Uroviricota</taxon>
        <taxon>Caudoviricetes</taxon>
        <taxon>Peduoviridae</taxon>
        <taxon>Maltschvirus</taxon>
        <taxon>Maltschvirus maltsch</taxon>
    </lineage>
</organism>
<dbReference type="EMBL" id="LR798248">
    <property type="protein sequence ID" value="CAB5218031.1"/>
    <property type="molecule type" value="Genomic_DNA"/>
</dbReference>
<evidence type="ECO:0008006" key="2">
    <source>
        <dbReference type="Google" id="ProtNLM"/>
    </source>
</evidence>
<accession>A0A6J7WJ47</accession>
<evidence type="ECO:0000313" key="1">
    <source>
        <dbReference type="EMBL" id="CAB5218031.1"/>
    </source>
</evidence>
<gene>
    <name evidence="1" type="ORF">UFOVP208_41</name>
</gene>
<proteinExistence type="predicted"/>
<name>A0A6J7WJ47_9CAUD</name>
<reference evidence="1" key="1">
    <citation type="submission" date="2020-05" db="EMBL/GenBank/DDBJ databases">
        <authorList>
            <person name="Chiriac C."/>
            <person name="Salcher M."/>
            <person name="Ghai R."/>
            <person name="Kavagutti S V."/>
        </authorList>
    </citation>
    <scope>NUCLEOTIDE SEQUENCE</scope>
</reference>
<protein>
    <recommendedName>
        <fullName evidence="2">Phage major capsid protein</fullName>
    </recommendedName>
</protein>